<protein>
    <submittedName>
        <fullName evidence="1">DUF2273 domain-containing protein</fullName>
    </submittedName>
</protein>
<keyword evidence="2" id="KW-1185">Reference proteome</keyword>
<name>A0ACC7NZV8_9BACL</name>
<organism evidence="1 2">
    <name type="scientific">Paenibacillus mesotrionivorans</name>
    <dbReference type="NCBI Taxonomy" id="3160968"/>
    <lineage>
        <taxon>Bacteria</taxon>
        <taxon>Bacillati</taxon>
        <taxon>Bacillota</taxon>
        <taxon>Bacilli</taxon>
        <taxon>Bacillales</taxon>
        <taxon>Paenibacillaceae</taxon>
        <taxon>Paenibacillus</taxon>
    </lineage>
</organism>
<reference evidence="1" key="1">
    <citation type="submission" date="2024-12" db="EMBL/GenBank/DDBJ databases">
        <authorList>
            <person name="Wu N."/>
        </authorList>
    </citation>
    <scope>NUCLEOTIDE SEQUENCE</scope>
    <source>
        <strain evidence="1">P15</strain>
    </source>
</reference>
<gene>
    <name evidence="1" type="ORF">ACI1P1_18630</name>
</gene>
<proteinExistence type="predicted"/>
<dbReference type="Proteomes" id="UP001631969">
    <property type="component" value="Unassembled WGS sequence"/>
</dbReference>
<comment type="caution">
    <text evidence="1">The sequence shown here is derived from an EMBL/GenBank/DDBJ whole genome shotgun (WGS) entry which is preliminary data.</text>
</comment>
<evidence type="ECO:0000313" key="2">
    <source>
        <dbReference type="Proteomes" id="UP001631969"/>
    </source>
</evidence>
<sequence length="75" mass="9320">MWKDLWELHRGKLLGAAFGFFLGFLYLFVGFWDMLIFAFIVFIGYYMGKKLDQGERLFQVDHLWRWLSERWKMFR</sequence>
<evidence type="ECO:0000313" key="1">
    <source>
        <dbReference type="EMBL" id="MFM9330319.1"/>
    </source>
</evidence>
<dbReference type="EMBL" id="JBJURJ010000012">
    <property type="protein sequence ID" value="MFM9330319.1"/>
    <property type="molecule type" value="Genomic_DNA"/>
</dbReference>
<accession>A0ACC7NZV8</accession>